<dbReference type="GO" id="GO:0003677">
    <property type="term" value="F:DNA binding"/>
    <property type="evidence" value="ECO:0007669"/>
    <property type="project" value="UniProtKB-UniRule"/>
</dbReference>
<dbReference type="EMBL" id="CCEJ010000007">
    <property type="protein sequence ID" value="CDR34336.1"/>
    <property type="molecule type" value="Genomic_DNA"/>
</dbReference>
<dbReference type="FunFam" id="1.10.340.30:FF:000001">
    <property type="entry name" value="Endonuclease III"/>
    <property type="match status" value="1"/>
</dbReference>
<accession>A0A090CZI8</accession>
<evidence type="ECO:0000256" key="9">
    <source>
        <dbReference type="ARBA" id="ARBA00023295"/>
    </source>
</evidence>
<dbReference type="OrthoDB" id="9800977at2"/>
<keyword evidence="10" id="KW-0238">DNA-binding</keyword>
<reference evidence="12" key="1">
    <citation type="submission" date="2013-12" db="EMBL/GenBank/DDBJ databases">
        <authorList>
            <person name="Linke B."/>
        </authorList>
    </citation>
    <scope>NUCLEOTIDE SEQUENCE [LARGE SCALE GENOMIC DNA]</scope>
    <source>
        <strain evidence="12">CRIB-18</strain>
    </source>
</reference>
<evidence type="ECO:0000256" key="5">
    <source>
        <dbReference type="ARBA" id="ARBA00022801"/>
    </source>
</evidence>
<sequence>MKREEKAKKILKILNELFPKPEIPLTHRDPYTFLIAVILSQQCTDARVNQITPLLFEKAKTPKEMVKLGEKKIEDLIRPVGLAKTKARNIYELSKILVSSYDSEVPKSFDELLALPGVGRKTASVLVSQAFGEDAFAVDTHIHRLAKRWGLTRGKNREETENDLKAAFPKKTWSQVHLQMIYFGRSYCPARNHNPADCPICSWAMEK</sequence>
<dbReference type="PANTHER" id="PTHR10359:SF18">
    <property type="entry name" value="ENDONUCLEASE III"/>
    <property type="match status" value="1"/>
</dbReference>
<dbReference type="GO" id="GO:0006285">
    <property type="term" value="P:base-excision repair, AP site formation"/>
    <property type="evidence" value="ECO:0007669"/>
    <property type="project" value="TreeGrafter"/>
</dbReference>
<dbReference type="Gene3D" id="1.10.1670.10">
    <property type="entry name" value="Helix-hairpin-Helix base-excision DNA repair enzymes (C-terminal)"/>
    <property type="match status" value="1"/>
</dbReference>
<dbReference type="PIRSF" id="PIRSF001435">
    <property type="entry name" value="Nth"/>
    <property type="match status" value="1"/>
</dbReference>
<keyword evidence="10 12" id="KW-0456">Lyase</keyword>
<dbReference type="NCBIfam" id="TIGR01083">
    <property type="entry name" value="nth"/>
    <property type="match status" value="1"/>
</dbReference>
<dbReference type="CDD" id="cd00056">
    <property type="entry name" value="ENDO3c"/>
    <property type="match status" value="1"/>
</dbReference>
<organism evidence="12 13">
    <name type="scientific">Candidatus Criblamydia sequanensis CRIB-18</name>
    <dbReference type="NCBI Taxonomy" id="1437425"/>
    <lineage>
        <taxon>Bacteria</taxon>
        <taxon>Pseudomonadati</taxon>
        <taxon>Chlamydiota</taxon>
        <taxon>Chlamydiia</taxon>
        <taxon>Parachlamydiales</taxon>
        <taxon>Candidatus Criblamydiaceae</taxon>
        <taxon>Candidatus Criblamydia</taxon>
    </lineage>
</organism>
<evidence type="ECO:0000256" key="7">
    <source>
        <dbReference type="ARBA" id="ARBA00023014"/>
    </source>
</evidence>
<evidence type="ECO:0000256" key="4">
    <source>
        <dbReference type="ARBA" id="ARBA00022763"/>
    </source>
</evidence>
<dbReference type="SUPFAM" id="SSF48150">
    <property type="entry name" value="DNA-glycosylase"/>
    <property type="match status" value="1"/>
</dbReference>
<dbReference type="GO" id="GO:0019104">
    <property type="term" value="F:DNA N-glycosylase activity"/>
    <property type="evidence" value="ECO:0007669"/>
    <property type="project" value="UniProtKB-UniRule"/>
</dbReference>
<keyword evidence="4 10" id="KW-0227">DNA damage</keyword>
<protein>
    <recommendedName>
        <fullName evidence="10">Endonuclease III</fullName>
        <ecNumber evidence="10">4.2.99.18</ecNumber>
    </recommendedName>
    <alternativeName>
        <fullName evidence="10">DNA-(apurinic or apyrimidinic site) lyase</fullName>
    </alternativeName>
</protein>
<keyword evidence="7" id="KW-0411">Iron-sulfur</keyword>
<evidence type="ECO:0000256" key="8">
    <source>
        <dbReference type="ARBA" id="ARBA00023204"/>
    </source>
</evidence>
<comment type="cofactor">
    <cofactor evidence="10">
        <name>[4Fe-4S] cluster</name>
        <dbReference type="ChEBI" id="CHEBI:49883"/>
    </cofactor>
    <text evidence="10">Binds 1 [4Fe-4S] cluster.</text>
</comment>
<dbReference type="Gene3D" id="1.10.340.30">
    <property type="entry name" value="Hypothetical protein, domain 2"/>
    <property type="match status" value="1"/>
</dbReference>
<dbReference type="InterPro" id="IPR000445">
    <property type="entry name" value="HhH_motif"/>
</dbReference>
<dbReference type="InterPro" id="IPR011257">
    <property type="entry name" value="DNA_glycosylase"/>
</dbReference>
<evidence type="ECO:0000256" key="2">
    <source>
        <dbReference type="ARBA" id="ARBA00022485"/>
    </source>
</evidence>
<keyword evidence="9 10" id="KW-0326">Glycosidase</keyword>
<dbReference type="SMART" id="SM00478">
    <property type="entry name" value="ENDO3c"/>
    <property type="match status" value="1"/>
</dbReference>
<keyword evidence="12" id="KW-0540">Nuclease</keyword>
<dbReference type="PANTHER" id="PTHR10359">
    <property type="entry name" value="A/G-SPECIFIC ADENINE GLYCOSYLASE/ENDONUCLEASE III"/>
    <property type="match status" value="1"/>
</dbReference>
<dbReference type="PROSITE" id="PS01155">
    <property type="entry name" value="ENDONUCLEASE_III_2"/>
    <property type="match status" value="1"/>
</dbReference>
<dbReference type="STRING" id="1437425.CSEC_1522"/>
<evidence type="ECO:0000259" key="11">
    <source>
        <dbReference type="SMART" id="SM00478"/>
    </source>
</evidence>
<dbReference type="eggNOG" id="COG0177">
    <property type="taxonomic scope" value="Bacteria"/>
</dbReference>
<dbReference type="HAMAP" id="MF_00942">
    <property type="entry name" value="Nth"/>
    <property type="match status" value="1"/>
</dbReference>
<dbReference type="Pfam" id="PF00633">
    <property type="entry name" value="HHH"/>
    <property type="match status" value="1"/>
</dbReference>
<evidence type="ECO:0000256" key="3">
    <source>
        <dbReference type="ARBA" id="ARBA00022723"/>
    </source>
</evidence>
<keyword evidence="5 10" id="KW-0378">Hydrolase</keyword>
<keyword evidence="12" id="KW-0255">Endonuclease</keyword>
<evidence type="ECO:0000256" key="10">
    <source>
        <dbReference type="HAMAP-Rule" id="MF_00942"/>
    </source>
</evidence>
<comment type="similarity">
    <text evidence="1 10">Belongs to the Nth/MutY family.</text>
</comment>
<dbReference type="Pfam" id="PF00730">
    <property type="entry name" value="HhH-GPD"/>
    <property type="match status" value="1"/>
</dbReference>
<feature type="domain" description="HhH-GPD" evidence="11">
    <location>
        <begin position="39"/>
        <end position="186"/>
    </location>
</feature>
<dbReference type="GO" id="GO:0051539">
    <property type="term" value="F:4 iron, 4 sulfur cluster binding"/>
    <property type="evidence" value="ECO:0007669"/>
    <property type="project" value="UniProtKB-KW"/>
</dbReference>
<dbReference type="RefSeq" id="WP_041017879.1">
    <property type="nucleotide sequence ID" value="NZ_CCEJ010000007.1"/>
</dbReference>
<keyword evidence="8 10" id="KW-0234">DNA repair</keyword>
<dbReference type="InterPro" id="IPR004036">
    <property type="entry name" value="Endonuclease-III-like_CS2"/>
</dbReference>
<comment type="caution">
    <text evidence="10">Lacks conserved residue(s) required for the propagation of feature annotation.</text>
</comment>
<name>A0A090CZI8_9BACT</name>
<dbReference type="AlphaFoldDB" id="A0A090CZI8"/>
<dbReference type="Proteomes" id="UP000031552">
    <property type="component" value="Unassembled WGS sequence"/>
</dbReference>
<dbReference type="GO" id="GO:0140078">
    <property type="term" value="F:class I DNA-(apurinic or apyrimidinic site) endonuclease activity"/>
    <property type="evidence" value="ECO:0007669"/>
    <property type="project" value="UniProtKB-EC"/>
</dbReference>
<keyword evidence="6" id="KW-0408">Iron</keyword>
<dbReference type="EC" id="4.2.99.18" evidence="10"/>
<evidence type="ECO:0000256" key="1">
    <source>
        <dbReference type="ARBA" id="ARBA00008343"/>
    </source>
</evidence>
<proteinExistence type="inferred from homology"/>
<evidence type="ECO:0000313" key="13">
    <source>
        <dbReference type="Proteomes" id="UP000031552"/>
    </source>
</evidence>
<dbReference type="InterPro" id="IPR023170">
    <property type="entry name" value="HhH_base_excis_C"/>
</dbReference>
<comment type="catalytic activity">
    <reaction evidence="10">
        <text>2'-deoxyribonucleotide-(2'-deoxyribose 5'-phosphate)-2'-deoxyribonucleotide-DNA = a 3'-end 2'-deoxyribonucleotide-(2,3-dehydro-2,3-deoxyribose 5'-phosphate)-DNA + a 5'-end 5'-phospho-2'-deoxyribonucleoside-DNA + H(+)</text>
        <dbReference type="Rhea" id="RHEA:66592"/>
        <dbReference type="Rhea" id="RHEA-COMP:13180"/>
        <dbReference type="Rhea" id="RHEA-COMP:16897"/>
        <dbReference type="Rhea" id="RHEA-COMP:17067"/>
        <dbReference type="ChEBI" id="CHEBI:15378"/>
        <dbReference type="ChEBI" id="CHEBI:136412"/>
        <dbReference type="ChEBI" id="CHEBI:157695"/>
        <dbReference type="ChEBI" id="CHEBI:167181"/>
        <dbReference type="EC" id="4.2.99.18"/>
    </reaction>
</comment>
<evidence type="ECO:0000313" key="12">
    <source>
        <dbReference type="EMBL" id="CDR34336.1"/>
    </source>
</evidence>
<dbReference type="InterPro" id="IPR003265">
    <property type="entry name" value="HhH-GPD_domain"/>
</dbReference>
<evidence type="ECO:0000256" key="6">
    <source>
        <dbReference type="ARBA" id="ARBA00023004"/>
    </source>
</evidence>
<reference evidence="12" key="2">
    <citation type="submission" date="2014-09" db="EMBL/GenBank/DDBJ databases">
        <title>Criblamydia sequanensis harbors a mega-plasmid encoding arsenite resistance.</title>
        <authorList>
            <person name="Bertelli C."/>
            <person name="Goesmann A."/>
            <person name="Greub G."/>
        </authorList>
    </citation>
    <scope>NUCLEOTIDE SEQUENCE [LARGE SCALE GENOMIC DNA]</scope>
    <source>
        <strain evidence="12">CRIB-18</strain>
    </source>
</reference>
<gene>
    <name evidence="10 12" type="primary">nth</name>
    <name evidence="12" type="ORF">CSEC_1522</name>
</gene>
<dbReference type="InterPro" id="IPR005759">
    <property type="entry name" value="Nth"/>
</dbReference>
<keyword evidence="13" id="KW-1185">Reference proteome</keyword>
<dbReference type="GO" id="GO:0046872">
    <property type="term" value="F:metal ion binding"/>
    <property type="evidence" value="ECO:0007669"/>
    <property type="project" value="UniProtKB-KW"/>
</dbReference>
<comment type="function">
    <text evidence="10">DNA repair enzyme that has both DNA N-glycosylase activity and AP-lyase activity. The DNA N-glycosylase activity releases various damaged pyrimidines from DNA by cleaving the N-glycosidic bond, leaving an AP (apurinic/apyrimidinic) site. The AP-lyase activity cleaves the phosphodiester bond 3' to the AP site by a beta-elimination, leaving a 3'-terminal unsaturated sugar and a product with a terminal 5'-phosphate.</text>
</comment>
<keyword evidence="3" id="KW-0479">Metal-binding</keyword>
<comment type="caution">
    <text evidence="12">The sequence shown here is derived from an EMBL/GenBank/DDBJ whole genome shotgun (WGS) entry which is preliminary data.</text>
</comment>
<keyword evidence="2" id="KW-0004">4Fe-4S</keyword>